<feature type="compositionally biased region" description="Acidic residues" evidence="5">
    <location>
        <begin position="197"/>
        <end position="209"/>
    </location>
</feature>
<dbReference type="InterPro" id="IPR047506">
    <property type="entry name" value="UBR7-like_UBR-box"/>
</dbReference>
<protein>
    <submittedName>
        <fullName evidence="7">Ubiquitin protein ligase E3 component n-recognin 7</fullName>
    </submittedName>
</protein>
<dbReference type="RefSeq" id="XP_019725770.1">
    <property type="nucleotide sequence ID" value="XM_019870211.1"/>
</dbReference>
<evidence type="ECO:0000256" key="3">
    <source>
        <dbReference type="ARBA" id="ARBA00022833"/>
    </source>
</evidence>
<name>A0A3Q2Z7N8_HIPCM</name>
<dbReference type="SMART" id="SM00396">
    <property type="entry name" value="ZnF_UBR1"/>
    <property type="match status" value="1"/>
</dbReference>
<dbReference type="Ensembl" id="ENSHCOT00000024578.1">
    <property type="protein sequence ID" value="ENSHCOP00000027931.1"/>
    <property type="gene ID" value="ENSHCOG00000020155.1"/>
</dbReference>
<feature type="region of interest" description="Disordered" evidence="5">
    <location>
        <begin position="190"/>
        <end position="239"/>
    </location>
</feature>
<reference evidence="7" key="1">
    <citation type="submission" date="2025-08" db="UniProtKB">
        <authorList>
            <consortium name="Ensembl"/>
        </authorList>
    </citation>
    <scope>IDENTIFICATION</scope>
</reference>
<dbReference type="KEGG" id="hcq:109516037"/>
<dbReference type="OrthoDB" id="10262564at2759"/>
<feature type="zinc finger region" description="UBR-type" evidence="4">
    <location>
        <begin position="34"/>
        <end position="106"/>
    </location>
</feature>
<keyword evidence="2" id="KW-0863">Zinc-finger</keyword>
<dbReference type="RefSeq" id="XP_019725769.1">
    <property type="nucleotide sequence ID" value="XM_019870210.1"/>
</dbReference>
<dbReference type="CDD" id="cd15542">
    <property type="entry name" value="PHD_UBR7"/>
    <property type="match status" value="1"/>
</dbReference>
<dbReference type="PANTHER" id="PTHR13513">
    <property type="entry name" value="E3 UBIQUITIN-PROTEIN LIGASE UBR7"/>
    <property type="match status" value="1"/>
</dbReference>
<evidence type="ECO:0000256" key="1">
    <source>
        <dbReference type="ARBA" id="ARBA00022723"/>
    </source>
</evidence>
<evidence type="ECO:0000313" key="8">
    <source>
        <dbReference type="Proteomes" id="UP000264820"/>
    </source>
</evidence>
<dbReference type="AlphaFoldDB" id="A0A3Q2Z7N8"/>
<evidence type="ECO:0000256" key="4">
    <source>
        <dbReference type="PROSITE-ProRule" id="PRU00508"/>
    </source>
</evidence>
<organism evidence="7 8">
    <name type="scientific">Hippocampus comes</name>
    <name type="common">Tiger tail seahorse</name>
    <dbReference type="NCBI Taxonomy" id="109280"/>
    <lineage>
        <taxon>Eukaryota</taxon>
        <taxon>Metazoa</taxon>
        <taxon>Chordata</taxon>
        <taxon>Craniata</taxon>
        <taxon>Vertebrata</taxon>
        <taxon>Euteleostomi</taxon>
        <taxon>Actinopterygii</taxon>
        <taxon>Neopterygii</taxon>
        <taxon>Teleostei</taxon>
        <taxon>Neoteleostei</taxon>
        <taxon>Acanthomorphata</taxon>
        <taxon>Syngnathiaria</taxon>
        <taxon>Syngnathiformes</taxon>
        <taxon>Syngnathoidei</taxon>
        <taxon>Syngnathidae</taxon>
        <taxon>Hippocampus</taxon>
    </lineage>
</organism>
<dbReference type="PANTHER" id="PTHR13513:SF10">
    <property type="entry name" value="E3 UBIQUITIN-PROTEIN LIGASE UBR7"/>
    <property type="match status" value="1"/>
</dbReference>
<feature type="domain" description="UBR-type" evidence="6">
    <location>
        <begin position="34"/>
        <end position="106"/>
    </location>
</feature>
<dbReference type="GO" id="GO:0061630">
    <property type="term" value="F:ubiquitin protein ligase activity"/>
    <property type="evidence" value="ECO:0007669"/>
    <property type="project" value="InterPro"/>
</dbReference>
<dbReference type="CDD" id="cd19677">
    <property type="entry name" value="UBR-box_UBR7"/>
    <property type="match status" value="1"/>
</dbReference>
<dbReference type="SUPFAM" id="SSF57903">
    <property type="entry name" value="FYVE/PHD zinc finger"/>
    <property type="match status" value="1"/>
</dbReference>
<keyword evidence="3" id="KW-0862">Zinc</keyword>
<reference evidence="7" key="2">
    <citation type="submission" date="2025-09" db="UniProtKB">
        <authorList>
            <consortium name="Ensembl"/>
        </authorList>
    </citation>
    <scope>IDENTIFICATION</scope>
</reference>
<dbReference type="InterPro" id="IPR011011">
    <property type="entry name" value="Znf_FYVE_PHD"/>
</dbReference>
<dbReference type="OMA" id="CKKAYVA"/>
<keyword evidence="8" id="KW-1185">Reference proteome</keyword>
<feature type="compositionally biased region" description="Basic and acidic residues" evidence="5">
    <location>
        <begin position="212"/>
        <end position="230"/>
    </location>
</feature>
<evidence type="ECO:0000313" key="7">
    <source>
        <dbReference type="Ensembl" id="ENSHCOP00000027931.1"/>
    </source>
</evidence>
<evidence type="ECO:0000256" key="2">
    <source>
        <dbReference type="ARBA" id="ARBA00022771"/>
    </source>
</evidence>
<dbReference type="GO" id="GO:0008270">
    <property type="term" value="F:zinc ion binding"/>
    <property type="evidence" value="ECO:0007669"/>
    <property type="project" value="UniProtKB-KW"/>
</dbReference>
<dbReference type="GO" id="GO:0005737">
    <property type="term" value="C:cytoplasm"/>
    <property type="evidence" value="ECO:0007669"/>
    <property type="project" value="TreeGrafter"/>
</dbReference>
<evidence type="ECO:0000259" key="6">
    <source>
        <dbReference type="PROSITE" id="PS51157"/>
    </source>
</evidence>
<dbReference type="InterPro" id="IPR003126">
    <property type="entry name" value="Znf_UBR"/>
</dbReference>
<dbReference type="GeneID" id="109516037"/>
<accession>A0A3Q2Z7N8</accession>
<dbReference type="InterPro" id="IPR013083">
    <property type="entry name" value="Znf_RING/FYVE/PHD"/>
</dbReference>
<evidence type="ECO:0000256" key="5">
    <source>
        <dbReference type="SAM" id="MobiDB-lite"/>
    </source>
</evidence>
<dbReference type="Gene3D" id="3.30.40.10">
    <property type="entry name" value="Zinc/RING finger domain, C3HC4 (zinc finger)"/>
    <property type="match status" value="1"/>
</dbReference>
<dbReference type="PROSITE" id="PS51157">
    <property type="entry name" value="ZF_UBR"/>
    <property type="match status" value="1"/>
</dbReference>
<sequence>MAGTDTADSHLDDFFENEEELEHALCVLAGSDSENCSYPRGYVKRQAVFACNTCTPNASQPAGICLACVNKCHDGHDIFELYTKRNFRCDCGNGKFGDFQCQLIPIKDEENAKNLYNHNFFGRYCSCDRPFPDQEDKVNDEMIQCVICEDWFHTRHLQCEVAEMDEMVCEDCMNKAPFLWTYAAHHSAEMQEGENGNVEEVEENEDILESSEISHEEPSTSLEQKEKEQEGTPTRSFPCKRSYDDMTDCPNEIKTVACKLKYFQTLHVSTPQKGAVFWPSKWRALLCTCTSCKRAYVASHVHFLMDLSDSVLAYERRGLNEPFGKHPLMTLTSSMNRVQQLEFIYGCNEMATAITALFDKCAAEKKVVTTEAVYELFEELQAKKQRRTNTGYE</sequence>
<dbReference type="GeneTree" id="ENSGT00390000017610"/>
<dbReference type="Pfam" id="PF02207">
    <property type="entry name" value="zf-UBR"/>
    <property type="match status" value="1"/>
</dbReference>
<dbReference type="Proteomes" id="UP000264820">
    <property type="component" value="Unplaced"/>
</dbReference>
<dbReference type="InterPro" id="IPR040204">
    <property type="entry name" value="UBR7"/>
</dbReference>
<keyword evidence="1" id="KW-0479">Metal-binding</keyword>
<proteinExistence type="predicted"/>
<dbReference type="STRING" id="109280.ENSHCOP00000027931"/>